<gene>
    <name evidence="1" type="ORF">Ciccas_007004</name>
</gene>
<sequence length="447" mass="50891">MYFVIQVKKRQPVPIRPRPSVTLLGSVGLVPKLLTQQPILKPEIQKSRRTGRKRKRRWTQKIPTYEQMFGDKNPFPPITASNKLTAATAQALLKRANQSPLRPNTQSLVTAETIPSNTSLKRRSVLPQRFHPPEILYSDEQLVSYACSEDAESDSSTSTYFSSSVSEPSSPCDVIRPEADLGTETSCVDSDEWQPQVDMSEFKRIDNASGVVQCDFGDFVVGLRLDEDEFQILWCKEWVDWPPPVIRSNPNSPVHVPEPVVEVAVPEKDPIELAKKAFQDELKLALSLVKSTKSQKKANAVYEELPMMFNEADEEFALCEPLADNEEEKKRVLPFVRVKESWKMRPLDAKPPTPVIKDYRNCTLMPKPVASFSAVDTFAAIKAELALTTPHRRMRRKKKRKWKNKIPPYEVMFKRPKIRDIMSKVCFSLVQNYHLFSAEGTSETATQ</sequence>
<protein>
    <submittedName>
        <fullName evidence="1">Uncharacterized protein</fullName>
    </submittedName>
</protein>
<reference evidence="1 2" key="1">
    <citation type="submission" date="2024-11" db="EMBL/GenBank/DDBJ databases">
        <title>Adaptive evolution of stress response genes in parasites aligns with host niche diversity.</title>
        <authorList>
            <person name="Hahn C."/>
            <person name="Resl P."/>
        </authorList>
    </citation>
    <scope>NUCLEOTIDE SEQUENCE [LARGE SCALE GENOMIC DNA]</scope>
    <source>
        <strain evidence="1">EGGRZ-B1_66</strain>
        <tissue evidence="1">Body</tissue>
    </source>
</reference>
<dbReference type="EMBL" id="JBJKFK010001017">
    <property type="protein sequence ID" value="KAL3314378.1"/>
    <property type="molecule type" value="Genomic_DNA"/>
</dbReference>
<proteinExistence type="predicted"/>
<name>A0ABD2Q440_9PLAT</name>
<keyword evidence="2" id="KW-1185">Reference proteome</keyword>
<comment type="caution">
    <text evidence="1">The sequence shown here is derived from an EMBL/GenBank/DDBJ whole genome shotgun (WGS) entry which is preliminary data.</text>
</comment>
<evidence type="ECO:0000313" key="2">
    <source>
        <dbReference type="Proteomes" id="UP001626550"/>
    </source>
</evidence>
<dbReference type="AlphaFoldDB" id="A0ABD2Q440"/>
<accession>A0ABD2Q440</accession>
<organism evidence="1 2">
    <name type="scientific">Cichlidogyrus casuarinus</name>
    <dbReference type="NCBI Taxonomy" id="1844966"/>
    <lineage>
        <taxon>Eukaryota</taxon>
        <taxon>Metazoa</taxon>
        <taxon>Spiralia</taxon>
        <taxon>Lophotrochozoa</taxon>
        <taxon>Platyhelminthes</taxon>
        <taxon>Monogenea</taxon>
        <taxon>Monopisthocotylea</taxon>
        <taxon>Dactylogyridea</taxon>
        <taxon>Ancyrocephalidae</taxon>
        <taxon>Cichlidogyrus</taxon>
    </lineage>
</organism>
<dbReference type="Proteomes" id="UP001626550">
    <property type="component" value="Unassembled WGS sequence"/>
</dbReference>
<evidence type="ECO:0000313" key="1">
    <source>
        <dbReference type="EMBL" id="KAL3314378.1"/>
    </source>
</evidence>